<keyword evidence="9" id="KW-1185">Reference proteome</keyword>
<dbReference type="PANTHER" id="PTHR13090">
    <property type="entry name" value="ARGININE-HYDROXYLASE NDUFAF5, MITOCHONDRIAL"/>
    <property type="match status" value="1"/>
</dbReference>
<dbReference type="InterPro" id="IPR013216">
    <property type="entry name" value="Methyltransf_11"/>
</dbReference>
<evidence type="ECO:0000313" key="8">
    <source>
        <dbReference type="EMBL" id="KAF7689341.1"/>
    </source>
</evidence>
<feature type="domain" description="Methyltransferase type 11" evidence="7">
    <location>
        <begin position="5"/>
        <end position="58"/>
    </location>
</feature>
<name>A0A8T0ADD1_SILME</name>
<dbReference type="EMBL" id="JABFDY010000024">
    <property type="protein sequence ID" value="KAF7689341.1"/>
    <property type="molecule type" value="Genomic_DNA"/>
</dbReference>
<reference evidence="8" key="1">
    <citation type="submission" date="2020-08" db="EMBL/GenBank/DDBJ databases">
        <title>Chromosome-level assembly of Southern catfish (Silurus meridionalis) provides insights into visual adaptation to the nocturnal and benthic lifestyles.</title>
        <authorList>
            <person name="Zhang Y."/>
            <person name="Wang D."/>
            <person name="Peng Z."/>
        </authorList>
    </citation>
    <scope>NUCLEOTIDE SEQUENCE</scope>
    <source>
        <strain evidence="8">SWU-2019-XX</strain>
        <tissue evidence="8">Muscle</tissue>
    </source>
</reference>
<dbReference type="PANTHER" id="PTHR13090:SF1">
    <property type="entry name" value="ARGININE-HYDROXYLASE NDUFAF5, MITOCHONDRIAL"/>
    <property type="match status" value="1"/>
</dbReference>
<dbReference type="InterPro" id="IPR029063">
    <property type="entry name" value="SAM-dependent_MTases_sf"/>
</dbReference>
<dbReference type="Pfam" id="PF08241">
    <property type="entry name" value="Methyltransf_11"/>
    <property type="match status" value="1"/>
</dbReference>
<dbReference type="AlphaFoldDB" id="A0A8T0ADD1"/>
<protein>
    <recommendedName>
        <fullName evidence="4">Arginine-hydroxylase NDUFAF5, mitochondrial</fullName>
    </recommendedName>
    <alternativeName>
        <fullName evidence="5">NADH dehydrogenase [ubiquinone] 1 alpha subcomplex assembly factor 5</fullName>
    </alternativeName>
    <alternativeName>
        <fullName evidence="6">Putative methyltransferase NDUFAF5</fullName>
    </alternativeName>
</protein>
<evidence type="ECO:0000256" key="5">
    <source>
        <dbReference type="ARBA" id="ARBA00041833"/>
    </source>
</evidence>
<dbReference type="InterPro" id="IPR050602">
    <property type="entry name" value="Malonyl-ACP_OMT"/>
</dbReference>
<dbReference type="GO" id="GO:0032259">
    <property type="term" value="P:methylation"/>
    <property type="evidence" value="ECO:0007669"/>
    <property type="project" value="UniProtKB-KW"/>
</dbReference>
<dbReference type="GO" id="GO:0008757">
    <property type="term" value="F:S-adenosylmethionine-dependent methyltransferase activity"/>
    <property type="evidence" value="ECO:0007669"/>
    <property type="project" value="InterPro"/>
</dbReference>
<organism evidence="8 9">
    <name type="scientific">Silurus meridionalis</name>
    <name type="common">Southern catfish</name>
    <name type="synonym">Silurus soldatovi meridionalis</name>
    <dbReference type="NCBI Taxonomy" id="175797"/>
    <lineage>
        <taxon>Eukaryota</taxon>
        <taxon>Metazoa</taxon>
        <taxon>Chordata</taxon>
        <taxon>Craniata</taxon>
        <taxon>Vertebrata</taxon>
        <taxon>Euteleostomi</taxon>
        <taxon>Actinopterygii</taxon>
        <taxon>Neopterygii</taxon>
        <taxon>Teleostei</taxon>
        <taxon>Ostariophysi</taxon>
        <taxon>Siluriformes</taxon>
        <taxon>Siluridae</taxon>
        <taxon>Silurus</taxon>
    </lineage>
</organism>
<evidence type="ECO:0000256" key="3">
    <source>
        <dbReference type="ARBA" id="ARBA00022679"/>
    </source>
</evidence>
<sequence>MFLSDISNASLRLNRQSEMPTHCMMADEDFLPFQENTSDLVVSNLSLHWINDVPGALRQDVDEIQVHYPGMFEIMSDLQEMYGSEDGFVPATFDILFMIGWKPHESQRGHVVCRFGKIRSQTSINTDKSDTS</sequence>
<accession>A0A8T0ADD1</accession>
<evidence type="ECO:0000256" key="6">
    <source>
        <dbReference type="ARBA" id="ARBA00042549"/>
    </source>
</evidence>
<evidence type="ECO:0000256" key="1">
    <source>
        <dbReference type="ARBA" id="ARBA00008361"/>
    </source>
</evidence>
<evidence type="ECO:0000259" key="7">
    <source>
        <dbReference type="Pfam" id="PF08241"/>
    </source>
</evidence>
<keyword evidence="2" id="KW-0489">Methyltransferase</keyword>
<comment type="similarity">
    <text evidence="1">Belongs to the methyltransferase superfamily.</text>
</comment>
<comment type="caution">
    <text evidence="8">The sequence shown here is derived from an EMBL/GenBank/DDBJ whole genome shotgun (WGS) entry which is preliminary data.</text>
</comment>
<keyword evidence="3" id="KW-0808">Transferase</keyword>
<evidence type="ECO:0000313" key="9">
    <source>
        <dbReference type="Proteomes" id="UP000606274"/>
    </source>
</evidence>
<dbReference type="SUPFAM" id="SSF53335">
    <property type="entry name" value="S-adenosyl-L-methionine-dependent methyltransferases"/>
    <property type="match status" value="1"/>
</dbReference>
<evidence type="ECO:0000256" key="2">
    <source>
        <dbReference type="ARBA" id="ARBA00022603"/>
    </source>
</evidence>
<dbReference type="Proteomes" id="UP000606274">
    <property type="component" value="Unassembled WGS sequence"/>
</dbReference>
<dbReference type="GO" id="GO:0032981">
    <property type="term" value="P:mitochondrial respiratory chain complex I assembly"/>
    <property type="evidence" value="ECO:0007669"/>
    <property type="project" value="TreeGrafter"/>
</dbReference>
<proteinExistence type="inferred from homology"/>
<dbReference type="GO" id="GO:0005739">
    <property type="term" value="C:mitochondrion"/>
    <property type="evidence" value="ECO:0007669"/>
    <property type="project" value="TreeGrafter"/>
</dbReference>
<dbReference type="Gene3D" id="3.40.50.150">
    <property type="entry name" value="Vaccinia Virus protein VP39"/>
    <property type="match status" value="1"/>
</dbReference>
<evidence type="ECO:0000256" key="4">
    <source>
        <dbReference type="ARBA" id="ARBA00040937"/>
    </source>
</evidence>
<gene>
    <name evidence="8" type="ORF">HF521_012694</name>
</gene>